<protein>
    <submittedName>
        <fullName evidence="2">Uncharacterized protein</fullName>
    </submittedName>
</protein>
<name>A0A448WZG5_9PLAT</name>
<dbReference type="GO" id="GO:0004077">
    <property type="term" value="F:biotin--[biotin carboxyl-carrier protein] ligase activity"/>
    <property type="evidence" value="ECO:0007669"/>
    <property type="project" value="TreeGrafter"/>
</dbReference>
<proteinExistence type="predicted"/>
<sequence>MPTVEETIACITNHLEKVIESAAQSHTEQVESKKLADNTDQGGGQTARGHNAGLDRALELYTRCWIHTDQIVNIAEMTVNQPTCEDGCAKSELTACRITGLDEYGYLQASELTPPFKVYSLHPDGNSFDLMRGLIVSKKK</sequence>
<dbReference type="GO" id="GO:0005737">
    <property type="term" value="C:cytoplasm"/>
    <property type="evidence" value="ECO:0007669"/>
    <property type="project" value="TreeGrafter"/>
</dbReference>
<accession>A0A448WZG5</accession>
<gene>
    <name evidence="2" type="ORF">PXEA_LOCUS17656</name>
</gene>
<feature type="region of interest" description="Disordered" evidence="1">
    <location>
        <begin position="23"/>
        <end position="50"/>
    </location>
</feature>
<dbReference type="EMBL" id="CAAALY010066528">
    <property type="protein sequence ID" value="VEL24216.1"/>
    <property type="molecule type" value="Genomic_DNA"/>
</dbReference>
<dbReference type="AlphaFoldDB" id="A0A448WZG5"/>
<evidence type="ECO:0000256" key="1">
    <source>
        <dbReference type="SAM" id="MobiDB-lite"/>
    </source>
</evidence>
<keyword evidence="3" id="KW-1185">Reference proteome</keyword>
<dbReference type="OrthoDB" id="10250105at2759"/>
<evidence type="ECO:0000313" key="2">
    <source>
        <dbReference type="EMBL" id="VEL24216.1"/>
    </source>
</evidence>
<dbReference type="PANTHER" id="PTHR12835:SF5">
    <property type="entry name" value="BIOTIN--PROTEIN LIGASE"/>
    <property type="match status" value="1"/>
</dbReference>
<dbReference type="Proteomes" id="UP000784294">
    <property type="component" value="Unassembled WGS sequence"/>
</dbReference>
<organism evidence="2 3">
    <name type="scientific">Protopolystoma xenopodis</name>
    <dbReference type="NCBI Taxonomy" id="117903"/>
    <lineage>
        <taxon>Eukaryota</taxon>
        <taxon>Metazoa</taxon>
        <taxon>Spiralia</taxon>
        <taxon>Lophotrochozoa</taxon>
        <taxon>Platyhelminthes</taxon>
        <taxon>Monogenea</taxon>
        <taxon>Polyopisthocotylea</taxon>
        <taxon>Polystomatidea</taxon>
        <taxon>Polystomatidae</taxon>
        <taxon>Protopolystoma</taxon>
    </lineage>
</organism>
<dbReference type="PANTHER" id="PTHR12835">
    <property type="entry name" value="BIOTIN PROTEIN LIGASE"/>
    <property type="match status" value="1"/>
</dbReference>
<evidence type="ECO:0000313" key="3">
    <source>
        <dbReference type="Proteomes" id="UP000784294"/>
    </source>
</evidence>
<comment type="caution">
    <text evidence="2">The sequence shown here is derived from an EMBL/GenBank/DDBJ whole genome shotgun (WGS) entry which is preliminary data.</text>
</comment>
<feature type="compositionally biased region" description="Basic and acidic residues" evidence="1">
    <location>
        <begin position="28"/>
        <end position="37"/>
    </location>
</feature>
<reference evidence="2" key="1">
    <citation type="submission" date="2018-11" db="EMBL/GenBank/DDBJ databases">
        <authorList>
            <consortium name="Pathogen Informatics"/>
        </authorList>
    </citation>
    <scope>NUCLEOTIDE SEQUENCE</scope>
</reference>